<dbReference type="AlphaFoldDB" id="A0A547PDL7"/>
<dbReference type="Proteomes" id="UP000316343">
    <property type="component" value="Unassembled WGS sequence"/>
</dbReference>
<evidence type="ECO:0000313" key="5">
    <source>
        <dbReference type="Proteomes" id="UP000316343"/>
    </source>
</evidence>
<accession>A0A547PDL7</accession>
<evidence type="ECO:0000256" key="1">
    <source>
        <dbReference type="SAM" id="Coils"/>
    </source>
</evidence>
<feature type="chain" id="PRO_5021883105" evidence="2">
    <location>
        <begin position="21"/>
        <end position="1046"/>
    </location>
</feature>
<sequence>MRRIAFGIITTLGASAIVGAALSAQTSSVLTRDSFPIGDGSGILCQVQDRSVENPAKGSIFDRRWAVVCRDNPQPIAEVFAFKNYTPAAAAKLGDMRRFPVTCPDALTGDVAGIAGSRKSTCAVDDTGLGWSSITVNAAGMTYVAEGFSAFDDATILALKSVLDNRIAQGTIDAASTSVSDPLSFARVQAESLKPEQALAEGYRRNLGGEYAEAAAYFETLQQRLEDSGESDINPGEFFVNRALQKSNLGEFSVATRLFEQASDLTADDPIAGRLQRNFEAIHLLNQGLVSQAVDRLGQQVEGRALGAAEENGKLAITLPLSESINQSQAGSSLLGIVDELKLTDPERAQIIDAQALQIRGTALRINGDYEGATRDLVAAFRQAVEVRDGRVTSITRLRSQVLADLALIAEREGREGDAETYLRNSLSLVEAQYPERRAVSAVEARLAAFLLRQSRDDEAMDLYRKVIDRAVGKRNAVTGFANQLNPYYRALAPRVSNDPDAAEAFFKAAQVLVRPGVAETQAILARELSANSDEAARLFRQSIDLGRDIERLRMRFQTLIKGAQSELVQQQLNELSVQIENLERAQLNTQVQLNDYPQYRVVAPPSLELADFRAALKPGEAYARLAMVGGDIFMFYADRGTAKAYQVDLSIEDMEYQVDLIRASISSFEGGQYVTYPFEVREARNLYKSLFAPIAGDLANVDHLIFEPDGALLRLPVDILVSDDVSVELYETRSDDPDADPFDFTGVNWMAKNMNVSTAVSAQAFVDSRKVERSNAARQYLGMGQNVPVGDALPRQAASQRGSSGLPDGLDCGWGSALWNSPIDDTELVIASNLIGQSQSQLITGASFTDDQIIAKEDLDEFRVLHFATHGLVTPPNPNCPAKPALLTSFGSGDSDGLLSFEEIFDLNLNADIVILSACDTAGEASIEATRAAGIASGGGTALDGLVRAFIGAGGRAVLASHWPAPDDYDATERLMAEMFRRGKTENIGDALRQSQTILMNEADTSHPYYWAGFAVIGDAARPLLSDDASFAESGAAPFQPVIGQ</sequence>
<feature type="signal peptide" evidence="2">
    <location>
        <begin position="1"/>
        <end position="20"/>
    </location>
</feature>
<proteinExistence type="predicted"/>
<dbReference type="Gene3D" id="1.25.40.10">
    <property type="entry name" value="Tetratricopeptide repeat domain"/>
    <property type="match status" value="1"/>
</dbReference>
<feature type="domain" description="CHAT" evidence="3">
    <location>
        <begin position="682"/>
        <end position="1020"/>
    </location>
</feature>
<keyword evidence="1" id="KW-0175">Coiled coil</keyword>
<name>A0A547PDL7_9SPHN</name>
<evidence type="ECO:0000256" key="2">
    <source>
        <dbReference type="SAM" id="SignalP"/>
    </source>
</evidence>
<organism evidence="4 5">
    <name type="scientific">Erythrobacter insulae</name>
    <dbReference type="NCBI Taxonomy" id="2584124"/>
    <lineage>
        <taxon>Bacteria</taxon>
        <taxon>Pseudomonadati</taxon>
        <taxon>Pseudomonadota</taxon>
        <taxon>Alphaproteobacteria</taxon>
        <taxon>Sphingomonadales</taxon>
        <taxon>Erythrobacteraceae</taxon>
        <taxon>Erythrobacter/Porphyrobacter group</taxon>
        <taxon>Erythrobacter</taxon>
    </lineage>
</organism>
<dbReference type="RefSeq" id="WP_142788503.1">
    <property type="nucleotide sequence ID" value="NZ_VHJK01000001.1"/>
</dbReference>
<gene>
    <name evidence="4" type="ORF">FGU71_10395</name>
</gene>
<protein>
    <submittedName>
        <fullName evidence="4">CHAT domain-containing protein</fullName>
    </submittedName>
</protein>
<dbReference type="InterPro" id="IPR011990">
    <property type="entry name" value="TPR-like_helical_dom_sf"/>
</dbReference>
<dbReference type="InterPro" id="IPR024983">
    <property type="entry name" value="CHAT_dom"/>
</dbReference>
<feature type="coiled-coil region" evidence="1">
    <location>
        <begin position="566"/>
        <end position="593"/>
    </location>
</feature>
<dbReference type="OrthoDB" id="9787760at2"/>
<dbReference type="EMBL" id="VHJK01000001">
    <property type="protein sequence ID" value="TRD12230.1"/>
    <property type="molecule type" value="Genomic_DNA"/>
</dbReference>
<evidence type="ECO:0000259" key="3">
    <source>
        <dbReference type="Pfam" id="PF12770"/>
    </source>
</evidence>
<keyword evidence="5" id="KW-1185">Reference proteome</keyword>
<keyword evidence="2" id="KW-0732">Signal</keyword>
<comment type="caution">
    <text evidence="4">The sequence shown here is derived from an EMBL/GenBank/DDBJ whole genome shotgun (WGS) entry which is preliminary data.</text>
</comment>
<dbReference type="SUPFAM" id="SSF48452">
    <property type="entry name" value="TPR-like"/>
    <property type="match status" value="1"/>
</dbReference>
<evidence type="ECO:0000313" key="4">
    <source>
        <dbReference type="EMBL" id="TRD12230.1"/>
    </source>
</evidence>
<reference evidence="4 5" key="1">
    <citation type="submission" date="2019-06" db="EMBL/GenBank/DDBJ databases">
        <title>Erythrobacter insulae sp. nov., isolated from a tidal flat.</title>
        <authorList>
            <person name="Yoon J.-H."/>
        </authorList>
    </citation>
    <scope>NUCLEOTIDE SEQUENCE [LARGE SCALE GENOMIC DNA]</scope>
    <source>
        <strain evidence="4 5">JBTF-M21</strain>
    </source>
</reference>
<dbReference type="Pfam" id="PF12770">
    <property type="entry name" value="CHAT"/>
    <property type="match status" value="1"/>
</dbReference>